<organism evidence="14 15">
    <name type="scientific">Strongyloides venezuelensis</name>
    <name type="common">Threadworm</name>
    <dbReference type="NCBI Taxonomy" id="75913"/>
    <lineage>
        <taxon>Eukaryota</taxon>
        <taxon>Metazoa</taxon>
        <taxon>Ecdysozoa</taxon>
        <taxon>Nematoda</taxon>
        <taxon>Chromadorea</taxon>
        <taxon>Rhabditida</taxon>
        <taxon>Tylenchina</taxon>
        <taxon>Panagrolaimomorpha</taxon>
        <taxon>Strongyloidoidea</taxon>
        <taxon>Strongyloididae</taxon>
        <taxon>Strongyloides</taxon>
    </lineage>
</organism>
<evidence type="ECO:0000256" key="1">
    <source>
        <dbReference type="ARBA" id="ARBA00005993"/>
    </source>
</evidence>
<dbReference type="InterPro" id="IPR000536">
    <property type="entry name" value="Nucl_hrmn_rcpt_lig-bd"/>
</dbReference>
<evidence type="ECO:0000256" key="11">
    <source>
        <dbReference type="SAM" id="Coils"/>
    </source>
</evidence>
<dbReference type="SUPFAM" id="SSF48508">
    <property type="entry name" value="Nuclear receptor ligand-binding domain"/>
    <property type="match status" value="1"/>
</dbReference>
<dbReference type="PROSITE" id="PS51030">
    <property type="entry name" value="NUCLEAR_REC_DBD_2"/>
    <property type="match status" value="1"/>
</dbReference>
<dbReference type="GO" id="GO:0045944">
    <property type="term" value="P:positive regulation of transcription by RNA polymerase II"/>
    <property type="evidence" value="ECO:0007669"/>
    <property type="project" value="TreeGrafter"/>
</dbReference>
<dbReference type="Pfam" id="PF00104">
    <property type="entry name" value="Hormone_recep"/>
    <property type="match status" value="1"/>
</dbReference>
<keyword evidence="6 10" id="KW-0238">DNA-binding</keyword>
<evidence type="ECO:0000256" key="6">
    <source>
        <dbReference type="ARBA" id="ARBA00023125"/>
    </source>
</evidence>
<evidence type="ECO:0000313" key="15">
    <source>
        <dbReference type="WBParaSite" id="SVE_0817200.1"/>
    </source>
</evidence>
<evidence type="ECO:0000256" key="3">
    <source>
        <dbReference type="ARBA" id="ARBA00022771"/>
    </source>
</evidence>
<dbReference type="InterPro" id="IPR035500">
    <property type="entry name" value="NHR-like_dom_sf"/>
</dbReference>
<dbReference type="GO" id="GO:0008270">
    <property type="term" value="F:zinc ion binding"/>
    <property type="evidence" value="ECO:0007669"/>
    <property type="project" value="UniProtKB-KW"/>
</dbReference>
<dbReference type="WBParaSite" id="SVE_0817200.1">
    <property type="protein sequence ID" value="SVE_0817200.1"/>
    <property type="gene ID" value="SVE_0817200"/>
</dbReference>
<evidence type="ECO:0000256" key="9">
    <source>
        <dbReference type="ARBA" id="ARBA00023242"/>
    </source>
</evidence>
<dbReference type="CDD" id="cd06916">
    <property type="entry name" value="NR_DBD_like"/>
    <property type="match status" value="1"/>
</dbReference>
<dbReference type="GO" id="GO:0004879">
    <property type="term" value="F:nuclear receptor activity"/>
    <property type="evidence" value="ECO:0007669"/>
    <property type="project" value="TreeGrafter"/>
</dbReference>
<keyword evidence="5 10" id="KW-0805">Transcription regulation</keyword>
<dbReference type="SMART" id="SM00430">
    <property type="entry name" value="HOLI"/>
    <property type="match status" value="1"/>
</dbReference>
<comment type="subcellular location">
    <subcellularLocation>
        <location evidence="10">Nucleus</location>
    </subcellularLocation>
</comment>
<keyword evidence="9 10" id="KW-0539">Nucleus</keyword>
<evidence type="ECO:0000259" key="13">
    <source>
        <dbReference type="PROSITE" id="PS51843"/>
    </source>
</evidence>
<dbReference type="GO" id="GO:0000122">
    <property type="term" value="P:negative regulation of transcription by RNA polymerase II"/>
    <property type="evidence" value="ECO:0007669"/>
    <property type="project" value="TreeGrafter"/>
</dbReference>
<dbReference type="AlphaFoldDB" id="A0A0K0FH14"/>
<dbReference type="PROSITE" id="PS00031">
    <property type="entry name" value="NUCLEAR_REC_DBD_1"/>
    <property type="match status" value="1"/>
</dbReference>
<protein>
    <submittedName>
        <fullName evidence="15">Nuclear hormone receptor HR96 (inferred by orthology to a D. melanogaster protein)</fullName>
    </submittedName>
</protein>
<dbReference type="PRINTS" id="PR00047">
    <property type="entry name" value="STROIDFINGER"/>
</dbReference>
<dbReference type="STRING" id="75913.A0A0K0FH14"/>
<evidence type="ECO:0000256" key="10">
    <source>
        <dbReference type="RuleBase" id="RU004334"/>
    </source>
</evidence>
<dbReference type="InterPro" id="IPR001628">
    <property type="entry name" value="Znf_hrmn_rcpt"/>
</dbReference>
<keyword evidence="11" id="KW-0175">Coiled coil</keyword>
<reference evidence="15" key="2">
    <citation type="submission" date="2015-08" db="UniProtKB">
        <authorList>
            <consortium name="WormBaseParasite"/>
        </authorList>
    </citation>
    <scope>IDENTIFICATION</scope>
</reference>
<dbReference type="InterPro" id="IPR001723">
    <property type="entry name" value="Nuclear_hrmn_rcpt"/>
</dbReference>
<keyword evidence="8 10" id="KW-0675">Receptor</keyword>
<keyword evidence="7 10" id="KW-0804">Transcription</keyword>
<evidence type="ECO:0000256" key="5">
    <source>
        <dbReference type="ARBA" id="ARBA00023015"/>
    </source>
</evidence>
<dbReference type="PROSITE" id="PS51843">
    <property type="entry name" value="NR_LBD"/>
    <property type="match status" value="1"/>
</dbReference>
<dbReference type="Proteomes" id="UP000035680">
    <property type="component" value="Unassembled WGS sequence"/>
</dbReference>
<feature type="domain" description="NR LBD" evidence="13">
    <location>
        <begin position="379"/>
        <end position="609"/>
    </location>
</feature>
<keyword evidence="4 10" id="KW-0862">Zinc</keyword>
<dbReference type="SUPFAM" id="SSF57716">
    <property type="entry name" value="Glucocorticoid receptor-like (DNA-binding domain)"/>
    <property type="match status" value="1"/>
</dbReference>
<dbReference type="PANTHER" id="PTHR24082:SF283">
    <property type="entry name" value="NUCLEAR HORMONE RECEPTOR HR96"/>
    <property type="match status" value="1"/>
</dbReference>
<evidence type="ECO:0000256" key="4">
    <source>
        <dbReference type="ARBA" id="ARBA00022833"/>
    </source>
</evidence>
<feature type="domain" description="Nuclear receptor" evidence="12">
    <location>
        <begin position="18"/>
        <end position="93"/>
    </location>
</feature>
<accession>A0A0K0FH14</accession>
<evidence type="ECO:0000256" key="2">
    <source>
        <dbReference type="ARBA" id="ARBA00022723"/>
    </source>
</evidence>
<feature type="coiled-coil region" evidence="11">
    <location>
        <begin position="562"/>
        <end position="589"/>
    </location>
</feature>
<dbReference type="SMART" id="SM00399">
    <property type="entry name" value="ZnF_C4"/>
    <property type="match status" value="1"/>
</dbReference>
<proteinExistence type="inferred from homology"/>
<dbReference type="PANTHER" id="PTHR24082">
    <property type="entry name" value="NUCLEAR HORMONE RECEPTOR"/>
    <property type="match status" value="1"/>
</dbReference>
<comment type="similarity">
    <text evidence="1 10">Belongs to the nuclear hormone receptor family.</text>
</comment>
<dbReference type="GO" id="GO:0005634">
    <property type="term" value="C:nucleus"/>
    <property type="evidence" value="ECO:0007669"/>
    <property type="project" value="UniProtKB-SubCell"/>
</dbReference>
<keyword evidence="3 10" id="KW-0863">Zinc-finger</keyword>
<dbReference type="PRINTS" id="PR00398">
    <property type="entry name" value="STRDHORMONER"/>
</dbReference>
<evidence type="ECO:0000313" key="14">
    <source>
        <dbReference type="Proteomes" id="UP000035680"/>
    </source>
</evidence>
<keyword evidence="2 10" id="KW-0479">Metal-binding</keyword>
<dbReference type="InterPro" id="IPR050234">
    <property type="entry name" value="Nuclear_hormone_rcpt_NR1"/>
</dbReference>
<dbReference type="Gene3D" id="1.10.565.10">
    <property type="entry name" value="Retinoid X Receptor"/>
    <property type="match status" value="1"/>
</dbReference>
<dbReference type="GO" id="GO:0000978">
    <property type="term" value="F:RNA polymerase II cis-regulatory region sequence-specific DNA binding"/>
    <property type="evidence" value="ECO:0007669"/>
    <property type="project" value="TreeGrafter"/>
</dbReference>
<name>A0A0K0FH14_STRVS</name>
<dbReference type="Gene3D" id="3.30.50.10">
    <property type="entry name" value="Erythroid Transcription Factor GATA-1, subunit A"/>
    <property type="match status" value="1"/>
</dbReference>
<dbReference type="InterPro" id="IPR013088">
    <property type="entry name" value="Znf_NHR/GATA"/>
</dbReference>
<dbReference type="Pfam" id="PF00105">
    <property type="entry name" value="zf-C4"/>
    <property type="match status" value="1"/>
</dbReference>
<evidence type="ECO:0000256" key="7">
    <source>
        <dbReference type="ARBA" id="ARBA00023163"/>
    </source>
</evidence>
<sequence>MSMTSPLKTPNLYNNFNLKLCAVCGDNAVGTNFGVTSCESCKAFFRRNNIRKTTIICPFQGNCIININSRKNCQACRLQKCINVGMKKDIISKEQQSKKILKDDECRDIKITRQRRSDMSYTITKKAKVSGSKNESIDVTKLDSIELPKNDYIKLVNKINELEDQLYQRQVDECKCTCKCGFYPINTKFSNILKLETSKVTEKLSKTTTFDEMKKVHNEESEKTIINGDYLKNNITSSGTNTIKPSQVDYYRNVIFTKANNIYDNDTSRIIDNIHLPLPYLNTSNVENFVSKSMTSGSNQVQQFSFNNVPKSNLPVTPFAPELFPNPLQLDSQPSSILGNEPYYYDTCFRRALPYISPPPSILSCGNSTPNMAGYFENWEMELLSELIKSNVIMKEPINVKPASGSSDFSLQDIVEFTNLAFRRTIQMSKMISLFKQLNENDQMTLVKGGASEILILRGAMVYDPTKGSWKHYAYQGATDIMIKIDVLKNSSEQSYYLKHKMFLESFNERWRKSEEVMLLLNVIILFNPSRLNIQNVSGISAANFVYKHILKKFIVYQCSNEEEAQMEFDNLMNKLNELEELNKGLISIYSLLTINDLDPLLIELFDLK</sequence>
<dbReference type="GO" id="GO:0030154">
    <property type="term" value="P:cell differentiation"/>
    <property type="evidence" value="ECO:0007669"/>
    <property type="project" value="TreeGrafter"/>
</dbReference>
<reference evidence="14" key="1">
    <citation type="submission" date="2014-07" db="EMBL/GenBank/DDBJ databases">
        <authorList>
            <person name="Martin A.A"/>
            <person name="De Silva N."/>
        </authorList>
    </citation>
    <scope>NUCLEOTIDE SEQUENCE</scope>
</reference>
<evidence type="ECO:0000259" key="12">
    <source>
        <dbReference type="PROSITE" id="PS51030"/>
    </source>
</evidence>
<keyword evidence="14" id="KW-1185">Reference proteome</keyword>
<evidence type="ECO:0000256" key="8">
    <source>
        <dbReference type="ARBA" id="ARBA00023170"/>
    </source>
</evidence>